<dbReference type="NCBIfam" id="NF033510">
    <property type="entry name" value="Ca_tandemer"/>
    <property type="match status" value="1"/>
</dbReference>
<evidence type="ECO:0000313" key="2">
    <source>
        <dbReference type="Proteomes" id="UP000195787"/>
    </source>
</evidence>
<gene>
    <name evidence="1" type="ORF">CZ674_13475</name>
</gene>
<keyword evidence="2" id="KW-1185">Reference proteome</keyword>
<dbReference type="Proteomes" id="UP000195787">
    <property type="component" value="Unassembled WGS sequence"/>
</dbReference>
<name>A0A1R4GNV8_9MICO</name>
<protein>
    <submittedName>
        <fullName evidence="1">Putative hemagglutinin/hemolysin-related protein</fullName>
    </submittedName>
</protein>
<accession>A0A1R4GNV8</accession>
<sequence>MSSAGVIGEIQGQTYMYCSGWPVAIYWGGNPPIQIADNGSFSAEYWFTYDDETSDTRFRFSGSISAGGIATGEMKVHMPNLPGCAEGTEPFTAELVEAALDPEISVAPSSVTVSELANNGVTVNGSDFPAGTAVALSIGGTDAGTATTASDGTFSSTASASVTPGTHTVTATAGGETATASIVVEADPIVYNPEITINPTTVTVSDLAGDGVTVEGSDFPASTAVALSIGGTDAGTATTASDGTFSTTASASVSPGSHTVTATAGGETATASIVVEADPIVYNPEISVTPDTVTVSELANNGIAVNGEGFPADVVVTLSLGGNTAETTSGADGTFRTGISATLAPGVHTVTATSGSLSTTASITVEPNPVVYNPEITINPTTVTLGFQWSLQHAL</sequence>
<reference evidence="1 2" key="1">
    <citation type="submission" date="2017-02" db="EMBL/GenBank/DDBJ databases">
        <authorList>
            <person name="Peterson S.W."/>
        </authorList>
    </citation>
    <scope>NUCLEOTIDE SEQUENCE [LARGE SCALE GENOMIC DNA]</scope>
    <source>
        <strain evidence="1 2">LMG 22410</strain>
    </source>
</reference>
<dbReference type="EMBL" id="FUHU01000047">
    <property type="protein sequence ID" value="SJM69785.1"/>
    <property type="molecule type" value="Genomic_DNA"/>
</dbReference>
<proteinExistence type="predicted"/>
<organism evidence="1 2">
    <name type="scientific">Agrococcus casei LMG 22410</name>
    <dbReference type="NCBI Taxonomy" id="1255656"/>
    <lineage>
        <taxon>Bacteria</taxon>
        <taxon>Bacillati</taxon>
        <taxon>Actinomycetota</taxon>
        <taxon>Actinomycetes</taxon>
        <taxon>Micrococcales</taxon>
        <taxon>Microbacteriaceae</taxon>
        <taxon>Agrococcus</taxon>
    </lineage>
</organism>
<evidence type="ECO:0000313" key="1">
    <source>
        <dbReference type="EMBL" id="SJM69785.1"/>
    </source>
</evidence>
<dbReference type="AlphaFoldDB" id="A0A1R4GNV8"/>